<sequence>MSTLIEQVKSKLFIASSRLSTNALDGEYQSALRGRSLDFDDLHRYEHGDDIRDIDWRATARLGVPLVKRSKAERAQTVLFAVDSGRGMAALAPDGEPKRDLAILAMGMLGFLSLRHGDQFGVLSGDAEQVQRSDIRRSEGALEVALRKIQTATTPTAARSDIEKLLDTVVRTVSRRCILVVIADAAPISARTEKLMRRLRVQHDVVWVTIADADPILERRGSGTQRVDIDTGWRVPDFLNGDEEVLEELAAFDRANATHRAALMVKLGITHAELREPETAVSELLRMLDRRSRV</sequence>
<evidence type="ECO:0000259" key="1">
    <source>
        <dbReference type="Pfam" id="PF01882"/>
    </source>
</evidence>
<gene>
    <name evidence="2" type="ORF">G7066_13915</name>
</gene>
<name>A0ABX6JYT0_9MICO</name>
<accession>A0ABX6JYT0</accession>
<dbReference type="PANTHER" id="PTHR33608:SF12">
    <property type="entry name" value="DUF58 DOMAIN-CONTAINING PROTEIN"/>
    <property type="match status" value="1"/>
</dbReference>
<dbReference type="EMBL" id="CP049933">
    <property type="protein sequence ID" value="QIM19397.1"/>
    <property type="molecule type" value="Genomic_DNA"/>
</dbReference>
<evidence type="ECO:0000313" key="2">
    <source>
        <dbReference type="EMBL" id="QIM19397.1"/>
    </source>
</evidence>
<protein>
    <submittedName>
        <fullName evidence="2">DUF58 domain-containing protein</fullName>
    </submittedName>
</protein>
<feature type="domain" description="DUF58" evidence="1">
    <location>
        <begin position="44"/>
        <end position="213"/>
    </location>
</feature>
<keyword evidence="3" id="KW-1185">Reference proteome</keyword>
<dbReference type="PANTHER" id="PTHR33608">
    <property type="entry name" value="BLL2464 PROTEIN"/>
    <property type="match status" value="1"/>
</dbReference>
<dbReference type="InterPro" id="IPR002881">
    <property type="entry name" value="DUF58"/>
</dbReference>
<dbReference type="RefSeq" id="WP_166331639.1">
    <property type="nucleotide sequence ID" value="NZ_CP049933.1"/>
</dbReference>
<evidence type="ECO:0000313" key="3">
    <source>
        <dbReference type="Proteomes" id="UP000503441"/>
    </source>
</evidence>
<proteinExistence type="predicted"/>
<organism evidence="2 3">
    <name type="scientific">Leucobacter coleopterorum</name>
    <dbReference type="NCBI Taxonomy" id="2714933"/>
    <lineage>
        <taxon>Bacteria</taxon>
        <taxon>Bacillati</taxon>
        <taxon>Actinomycetota</taxon>
        <taxon>Actinomycetes</taxon>
        <taxon>Micrococcales</taxon>
        <taxon>Microbacteriaceae</taxon>
        <taxon>Leucobacter</taxon>
    </lineage>
</organism>
<dbReference type="Pfam" id="PF01882">
    <property type="entry name" value="DUF58"/>
    <property type="match status" value="1"/>
</dbReference>
<reference evidence="2 3" key="1">
    <citation type="submission" date="2020-03" db="EMBL/GenBank/DDBJ databases">
        <title>Leucobacter sp. nov., isolated from beetles.</title>
        <authorList>
            <person name="Hyun D.-W."/>
            <person name="Bae J.-W."/>
        </authorList>
    </citation>
    <scope>NUCLEOTIDE SEQUENCE [LARGE SCALE GENOMIC DNA]</scope>
    <source>
        <strain evidence="2 3">HDW9A</strain>
    </source>
</reference>
<dbReference type="Proteomes" id="UP000503441">
    <property type="component" value="Chromosome"/>
</dbReference>